<accession>A0A0F6R1E7</accession>
<dbReference type="Pfam" id="PF02591">
    <property type="entry name" value="Zn_ribbon_9"/>
    <property type="match status" value="1"/>
</dbReference>
<dbReference type="HOGENOM" id="CLU_073076_0_0_11"/>
<keyword evidence="1" id="KW-0175">Coiled coil</keyword>
<gene>
    <name evidence="3" type="ORF">UL82_03835</name>
</gene>
<dbReference type="OrthoDB" id="9784388at2"/>
<evidence type="ECO:0000259" key="2">
    <source>
        <dbReference type="Pfam" id="PF02591"/>
    </source>
</evidence>
<dbReference type="InterPro" id="IPR003743">
    <property type="entry name" value="Zf-RING_7"/>
</dbReference>
<dbReference type="AlphaFoldDB" id="A0A0F6R1E7"/>
<dbReference type="STRING" id="35755.UL82_03835"/>
<evidence type="ECO:0000313" key="4">
    <source>
        <dbReference type="Proteomes" id="UP000033457"/>
    </source>
</evidence>
<evidence type="ECO:0000313" key="3">
    <source>
        <dbReference type="EMBL" id="AKE40973.1"/>
    </source>
</evidence>
<proteinExistence type="predicted"/>
<keyword evidence="4" id="KW-1185">Reference proteome</keyword>
<evidence type="ECO:0000256" key="1">
    <source>
        <dbReference type="SAM" id="Coils"/>
    </source>
</evidence>
<feature type="domain" description="C4-type zinc ribbon" evidence="2">
    <location>
        <begin position="199"/>
        <end position="233"/>
    </location>
</feature>
<dbReference type="Gene3D" id="1.10.287.1490">
    <property type="match status" value="1"/>
</dbReference>
<dbReference type="RefSeq" id="WP_046439082.1">
    <property type="nucleotide sequence ID" value="NZ_CP011312.1"/>
</dbReference>
<feature type="coiled-coil region" evidence="1">
    <location>
        <begin position="29"/>
        <end position="77"/>
    </location>
</feature>
<sequence>MKLRAELQPALLELATLERALSVNVKPQLSKEALAVEQLEVEVESIESAYHGAQLAVDDMELEILRIQEDERKLIRRKEDNLKQLGADTDPERRKDIRHDLHSAKVRISDIVGELQEAHNQIYALRTNRDKYKTQLGQLREQLHEARNAYENRAVEDTAVKRTQRIDDLRLELPSEVVREYEEQRKENEVGVASFNGRSCGGCFIVLPPADVMAINKTAKDILPQCPDCGSYLVRTNA</sequence>
<protein>
    <submittedName>
        <fullName evidence="3">Zn-ribbon protein</fullName>
    </submittedName>
</protein>
<reference evidence="3 4" key="1">
    <citation type="journal article" date="2015" name="Genome Announc.">
        <title>Complete Genome Sequence of Corynebacterium kutscheri DSM 20755, a Corynebacterial Type Strain with Remarkably Low G+C Content of Chromosomal DNA.</title>
        <authorList>
            <person name="Ruckert C."/>
            <person name="Albersmeier A."/>
            <person name="Winkler A."/>
            <person name="Tauch A."/>
        </authorList>
    </citation>
    <scope>NUCLEOTIDE SEQUENCE [LARGE SCALE GENOMIC DNA]</scope>
    <source>
        <strain evidence="3 4">DSM 20755</strain>
    </source>
</reference>
<name>A0A0F6R1E7_9CORY</name>
<dbReference type="Proteomes" id="UP000033457">
    <property type="component" value="Chromosome"/>
</dbReference>
<dbReference type="EMBL" id="CP011312">
    <property type="protein sequence ID" value="AKE40973.1"/>
    <property type="molecule type" value="Genomic_DNA"/>
</dbReference>
<dbReference type="KEGG" id="cku:UL82_03835"/>
<organism evidence="3 4">
    <name type="scientific">Corynebacterium kutscheri</name>
    <dbReference type="NCBI Taxonomy" id="35755"/>
    <lineage>
        <taxon>Bacteria</taxon>
        <taxon>Bacillati</taxon>
        <taxon>Actinomycetota</taxon>
        <taxon>Actinomycetes</taxon>
        <taxon>Mycobacteriales</taxon>
        <taxon>Corynebacteriaceae</taxon>
        <taxon>Corynebacterium</taxon>
    </lineage>
</organism>